<comment type="caution">
    <text evidence="3">The sequence shown here is derived from an EMBL/GenBank/DDBJ whole genome shotgun (WGS) entry which is preliminary data.</text>
</comment>
<sequence>MCCVHCNLFSGFKHDWKFRFVLEVTFCVDFGGIAGGLAGVLLNYLIVREAMDHLIMISKPISLRSARLFEYTPDQGLTFKGYKRESIADLKSWLAPSKRKNSKPFKKAKDWWLAQLRLYGIVAELATTVPELTKMLTKAVKKLKEPTEAILALEKLLERAFLIQKAEDEELAFWIQKTQDEKLLAGDIGGGGGRRLGEAEERAAKRRKVEKETSASWFKDVEGYWSIECPKMNGLFSRDLRYMSIFFLNPRERKHHINESVEDDDDGDERDVETSALVLTANFYMGLVEGVLRSSKELPPDSTCFPIPRLPITWRGRDTMQGELQLPYKGDANLGSITFLTKGTLRGIFNCNYGKFPFTADKRPAVRIEKHDHWDELSEGEYDTDDESDELSEG</sequence>
<protein>
    <submittedName>
        <fullName evidence="3">Uncharacterized protein</fullName>
    </submittedName>
</protein>
<dbReference type="Proteomes" id="UP000822688">
    <property type="component" value="Chromosome 2"/>
</dbReference>
<keyword evidence="2" id="KW-1133">Transmembrane helix</keyword>
<accession>A0A8T0ITV9</accession>
<keyword evidence="4" id="KW-1185">Reference proteome</keyword>
<reference evidence="3" key="1">
    <citation type="submission" date="2020-06" db="EMBL/GenBank/DDBJ databases">
        <title>WGS assembly of Ceratodon purpureus strain R40.</title>
        <authorList>
            <person name="Carey S.B."/>
            <person name="Jenkins J."/>
            <person name="Shu S."/>
            <person name="Lovell J.T."/>
            <person name="Sreedasyam A."/>
            <person name="Maumus F."/>
            <person name="Tiley G.P."/>
            <person name="Fernandez-Pozo N."/>
            <person name="Barry K."/>
            <person name="Chen C."/>
            <person name="Wang M."/>
            <person name="Lipzen A."/>
            <person name="Daum C."/>
            <person name="Saski C.A."/>
            <person name="Payton A.C."/>
            <person name="Mcbreen J.C."/>
            <person name="Conrad R.E."/>
            <person name="Kollar L.M."/>
            <person name="Olsson S."/>
            <person name="Huttunen S."/>
            <person name="Landis J.B."/>
            <person name="Wickett N.J."/>
            <person name="Johnson M.G."/>
            <person name="Rensing S.A."/>
            <person name="Grimwood J."/>
            <person name="Schmutz J."/>
            <person name="Mcdaniel S.F."/>
        </authorList>
    </citation>
    <scope>NUCLEOTIDE SEQUENCE</scope>
    <source>
        <strain evidence="3">R40</strain>
    </source>
</reference>
<dbReference type="AlphaFoldDB" id="A0A8T0ITV9"/>
<evidence type="ECO:0000313" key="4">
    <source>
        <dbReference type="Proteomes" id="UP000822688"/>
    </source>
</evidence>
<feature type="region of interest" description="Disordered" evidence="1">
    <location>
        <begin position="372"/>
        <end position="394"/>
    </location>
</feature>
<organism evidence="3 4">
    <name type="scientific">Ceratodon purpureus</name>
    <name type="common">Fire moss</name>
    <name type="synonym">Dicranum purpureum</name>
    <dbReference type="NCBI Taxonomy" id="3225"/>
    <lineage>
        <taxon>Eukaryota</taxon>
        <taxon>Viridiplantae</taxon>
        <taxon>Streptophyta</taxon>
        <taxon>Embryophyta</taxon>
        <taxon>Bryophyta</taxon>
        <taxon>Bryophytina</taxon>
        <taxon>Bryopsida</taxon>
        <taxon>Dicranidae</taxon>
        <taxon>Pseudoditrichales</taxon>
        <taxon>Ditrichaceae</taxon>
        <taxon>Ceratodon</taxon>
    </lineage>
</organism>
<feature type="compositionally biased region" description="Acidic residues" evidence="1">
    <location>
        <begin position="377"/>
        <end position="394"/>
    </location>
</feature>
<keyword evidence="2" id="KW-0812">Transmembrane</keyword>
<proteinExistence type="predicted"/>
<evidence type="ECO:0000256" key="1">
    <source>
        <dbReference type="SAM" id="MobiDB-lite"/>
    </source>
</evidence>
<dbReference type="EMBL" id="CM026422">
    <property type="protein sequence ID" value="KAG0586535.1"/>
    <property type="molecule type" value="Genomic_DNA"/>
</dbReference>
<evidence type="ECO:0000256" key="2">
    <source>
        <dbReference type="SAM" id="Phobius"/>
    </source>
</evidence>
<gene>
    <name evidence="3" type="ORF">KC19_2G098300</name>
</gene>
<keyword evidence="2" id="KW-0472">Membrane</keyword>
<feature type="transmembrane region" description="Helical" evidence="2">
    <location>
        <begin position="20"/>
        <end position="46"/>
    </location>
</feature>
<evidence type="ECO:0000313" key="3">
    <source>
        <dbReference type="EMBL" id="KAG0586535.1"/>
    </source>
</evidence>
<name>A0A8T0ITV9_CERPU</name>